<gene>
    <name evidence="1" type="ORF">S03H2_15635</name>
</gene>
<organism evidence="1">
    <name type="scientific">marine sediment metagenome</name>
    <dbReference type="NCBI Taxonomy" id="412755"/>
    <lineage>
        <taxon>unclassified sequences</taxon>
        <taxon>metagenomes</taxon>
        <taxon>ecological metagenomes</taxon>
    </lineage>
</organism>
<accession>X1EQC7</accession>
<name>X1EQC7_9ZZZZ</name>
<feature type="non-terminal residue" evidence="1">
    <location>
        <position position="60"/>
    </location>
</feature>
<proteinExistence type="predicted"/>
<protein>
    <submittedName>
        <fullName evidence="1">Uncharacterized protein</fullName>
    </submittedName>
</protein>
<sequence length="60" mass="6456">MLKRASKTFLCLLVFLFIIFSVTIVSSKGNLSFGVQGGVNFANASVEPDIGKDYTARIGL</sequence>
<evidence type="ECO:0000313" key="1">
    <source>
        <dbReference type="EMBL" id="GAH34797.1"/>
    </source>
</evidence>
<dbReference type="EMBL" id="BARU01007959">
    <property type="protein sequence ID" value="GAH34797.1"/>
    <property type="molecule type" value="Genomic_DNA"/>
</dbReference>
<reference evidence="1" key="1">
    <citation type="journal article" date="2014" name="Front. Microbiol.">
        <title>High frequency of phylogenetically diverse reductive dehalogenase-homologous genes in deep subseafloor sedimentary metagenomes.</title>
        <authorList>
            <person name="Kawai M."/>
            <person name="Futagami T."/>
            <person name="Toyoda A."/>
            <person name="Takaki Y."/>
            <person name="Nishi S."/>
            <person name="Hori S."/>
            <person name="Arai W."/>
            <person name="Tsubouchi T."/>
            <person name="Morono Y."/>
            <person name="Uchiyama I."/>
            <person name="Ito T."/>
            <person name="Fujiyama A."/>
            <person name="Inagaki F."/>
            <person name="Takami H."/>
        </authorList>
    </citation>
    <scope>NUCLEOTIDE SEQUENCE</scope>
    <source>
        <strain evidence="1">Expedition CK06-06</strain>
    </source>
</reference>
<dbReference type="AlphaFoldDB" id="X1EQC7"/>
<comment type="caution">
    <text evidence="1">The sequence shown here is derived from an EMBL/GenBank/DDBJ whole genome shotgun (WGS) entry which is preliminary data.</text>
</comment>